<evidence type="ECO:0000256" key="2">
    <source>
        <dbReference type="SAM" id="SignalP"/>
    </source>
</evidence>
<dbReference type="GeneTree" id="ENSGT00510000052596"/>
<feature type="signal peptide" evidence="2">
    <location>
        <begin position="1"/>
        <end position="23"/>
    </location>
</feature>
<reference evidence="3 4" key="1">
    <citation type="journal article" date="2014" name="Nat. Genet.">
        <title>Whole-genome sequence of a flatfish provides insights into ZW sex chromosome evolution and adaptation to a benthic lifestyle.</title>
        <authorList>
            <person name="Chen S."/>
            <person name="Zhang G."/>
            <person name="Shao C."/>
            <person name="Huang Q."/>
            <person name="Liu G."/>
            <person name="Zhang P."/>
            <person name="Song W."/>
            <person name="An N."/>
            <person name="Chalopin D."/>
            <person name="Volff J.N."/>
            <person name="Hong Y."/>
            <person name="Li Q."/>
            <person name="Sha Z."/>
            <person name="Zhou H."/>
            <person name="Xie M."/>
            <person name="Yu Q."/>
            <person name="Liu Y."/>
            <person name="Xiang H."/>
            <person name="Wang N."/>
            <person name="Wu K."/>
            <person name="Yang C."/>
            <person name="Zhou Q."/>
            <person name="Liao X."/>
            <person name="Yang L."/>
            <person name="Hu Q."/>
            <person name="Zhang J."/>
            <person name="Meng L."/>
            <person name="Jin L."/>
            <person name="Tian Y."/>
            <person name="Lian J."/>
            <person name="Yang J."/>
            <person name="Miao G."/>
            <person name="Liu S."/>
            <person name="Liang Z."/>
            <person name="Yan F."/>
            <person name="Li Y."/>
            <person name="Sun B."/>
            <person name="Zhang H."/>
            <person name="Zhang J."/>
            <person name="Zhu Y."/>
            <person name="Du M."/>
            <person name="Zhao Y."/>
            <person name="Schartl M."/>
            <person name="Tang Q."/>
            <person name="Wang J."/>
        </authorList>
    </citation>
    <scope>NUCLEOTIDE SEQUENCE</scope>
</reference>
<dbReference type="PANTHER" id="PTHR14550:SF2">
    <property type="entry name" value="TRANSMEMBRANE PROTEIN 109"/>
    <property type="match status" value="1"/>
</dbReference>
<evidence type="ECO:0000256" key="1">
    <source>
        <dbReference type="SAM" id="Phobius"/>
    </source>
</evidence>
<feature type="transmembrane region" description="Helical" evidence="1">
    <location>
        <begin position="113"/>
        <end position="137"/>
    </location>
</feature>
<protein>
    <submittedName>
        <fullName evidence="3">Uncharacterized LOC103384303</fullName>
    </submittedName>
</protein>
<dbReference type="AlphaFoldDB" id="A0A3P8WDV3"/>
<feature type="transmembrane region" description="Helical" evidence="1">
    <location>
        <begin position="144"/>
        <end position="161"/>
    </location>
</feature>
<dbReference type="GeneID" id="103384303"/>
<dbReference type="Proteomes" id="UP000265120">
    <property type="component" value="Chromosome 9"/>
</dbReference>
<evidence type="ECO:0000313" key="4">
    <source>
        <dbReference type="Proteomes" id="UP000265120"/>
    </source>
</evidence>
<dbReference type="GO" id="GO:0071480">
    <property type="term" value="P:cellular response to gamma radiation"/>
    <property type="evidence" value="ECO:0007669"/>
    <property type="project" value="InterPro"/>
</dbReference>
<dbReference type="STRING" id="244447.ENSCSEP00000024622"/>
<sequence length="223" mass="23672">MFSASSLGITLCTFFALFALAPAETEPGAESGSGLIQELRAALADLAVEGRTHLGRLAGEQTVLSVQKAFSQVLGVVAEGLASGFNVLLQHISHFLQAAGIPVTPVRATAEGLIFVAQWLLVALIGYWLASLAFSLVASTLRRALWLLKVGVALVFFGLILSDQSVGTEAMAVRLAVLVFVCVLLGVGTSGTSNAVDQTAHLEEKVKILEKRLREIERWTKAE</sequence>
<keyword evidence="2" id="KW-0732">Signal</keyword>
<dbReference type="PANTHER" id="PTHR14550">
    <property type="entry name" value="TRANSMEMBRANE PROTEIN 109"/>
    <property type="match status" value="1"/>
</dbReference>
<feature type="transmembrane region" description="Helical" evidence="1">
    <location>
        <begin position="173"/>
        <end position="196"/>
    </location>
</feature>
<reference evidence="3" key="2">
    <citation type="submission" date="2025-08" db="UniProtKB">
        <authorList>
            <consortium name="Ensembl"/>
        </authorList>
    </citation>
    <scope>IDENTIFICATION</scope>
</reference>
<reference evidence="3" key="3">
    <citation type="submission" date="2025-09" db="UniProtKB">
        <authorList>
            <consortium name="Ensembl"/>
        </authorList>
    </citation>
    <scope>IDENTIFICATION</scope>
</reference>
<keyword evidence="1" id="KW-1133">Transmembrane helix</keyword>
<evidence type="ECO:0000313" key="3">
    <source>
        <dbReference type="Ensembl" id="ENSCSEP00000024622.1"/>
    </source>
</evidence>
<dbReference type="InterPro" id="IPR039492">
    <property type="entry name" value="TMEM109"/>
</dbReference>
<proteinExistence type="predicted"/>
<dbReference type="Ensembl" id="ENSCSET00000024953.1">
    <property type="protein sequence ID" value="ENSCSEP00000024622.1"/>
    <property type="gene ID" value="ENSCSEG00000015728.1"/>
</dbReference>
<dbReference type="GO" id="GO:0042771">
    <property type="term" value="P:intrinsic apoptotic signaling pathway in response to DNA damage by p53 class mediator"/>
    <property type="evidence" value="ECO:0007669"/>
    <property type="project" value="TreeGrafter"/>
</dbReference>
<dbReference type="OrthoDB" id="8818627at2759"/>
<keyword evidence="1" id="KW-0812">Transmembrane</keyword>
<dbReference type="CTD" id="79073"/>
<feature type="chain" id="PRO_5018229374" evidence="2">
    <location>
        <begin position="24"/>
        <end position="223"/>
    </location>
</feature>
<accession>A0A3P8WDV3</accession>
<organism evidence="3 4">
    <name type="scientific">Cynoglossus semilaevis</name>
    <name type="common">Tongue sole</name>
    <dbReference type="NCBI Taxonomy" id="244447"/>
    <lineage>
        <taxon>Eukaryota</taxon>
        <taxon>Metazoa</taxon>
        <taxon>Chordata</taxon>
        <taxon>Craniata</taxon>
        <taxon>Vertebrata</taxon>
        <taxon>Euteleostomi</taxon>
        <taxon>Actinopterygii</taxon>
        <taxon>Neopterygii</taxon>
        <taxon>Teleostei</taxon>
        <taxon>Neoteleostei</taxon>
        <taxon>Acanthomorphata</taxon>
        <taxon>Carangaria</taxon>
        <taxon>Pleuronectiformes</taxon>
        <taxon>Pleuronectoidei</taxon>
        <taxon>Cynoglossidae</taxon>
        <taxon>Cynoglossinae</taxon>
        <taxon>Cynoglossus</taxon>
    </lineage>
</organism>
<dbReference type="OMA" id="DYNVGTE"/>
<dbReference type="RefSeq" id="XP_008316000.1">
    <property type="nucleotide sequence ID" value="XM_008317778.3"/>
</dbReference>
<dbReference type="Pfam" id="PF14965">
    <property type="entry name" value="BRI3BP"/>
    <property type="match status" value="1"/>
</dbReference>
<name>A0A3P8WDV3_CYNSE</name>
<dbReference type="InParanoid" id="A0A3P8WDV3"/>
<keyword evidence="4" id="KW-1185">Reference proteome</keyword>
<keyword evidence="1" id="KW-0472">Membrane</keyword>
<dbReference type="KEGG" id="csem:103384303"/>